<keyword evidence="3" id="KW-1185">Reference proteome</keyword>
<dbReference type="CDD" id="cd00158">
    <property type="entry name" value="RHOD"/>
    <property type="match status" value="1"/>
</dbReference>
<reference evidence="2 3" key="1">
    <citation type="submission" date="2021-06" db="EMBL/GenBank/DDBJ databases">
        <authorList>
            <person name="Kallberg Y."/>
            <person name="Tangrot J."/>
            <person name="Rosling A."/>
        </authorList>
    </citation>
    <scope>NUCLEOTIDE SEQUENCE [LARGE SCALE GENOMIC DNA]</scope>
    <source>
        <strain evidence="2 3">120-4 pot B 10/14</strain>
    </source>
</reference>
<dbReference type="InterPro" id="IPR036873">
    <property type="entry name" value="Rhodanese-like_dom_sf"/>
</dbReference>
<name>A0ABN7UD22_GIGMA</name>
<dbReference type="Gene3D" id="3.40.250.10">
    <property type="entry name" value="Rhodanese-like domain"/>
    <property type="match status" value="1"/>
</dbReference>
<proteinExistence type="predicted"/>
<feature type="domain" description="Rhodanese" evidence="1">
    <location>
        <begin position="76"/>
        <end position="166"/>
    </location>
</feature>
<dbReference type="PROSITE" id="PS50206">
    <property type="entry name" value="RHODANESE_3"/>
    <property type="match status" value="1"/>
</dbReference>
<dbReference type="EMBL" id="CAJVQB010002207">
    <property type="protein sequence ID" value="CAG8566239.1"/>
    <property type="molecule type" value="Genomic_DNA"/>
</dbReference>
<evidence type="ECO:0000313" key="3">
    <source>
        <dbReference type="Proteomes" id="UP000789901"/>
    </source>
</evidence>
<sequence length="458" mass="52372">MNKTPNPFISSSFKLFKTHNIYHHSIIVPCYAQTCRKFSQSLVANSRFSELVSKVRESYPIQEITPKELHDSLNNSTKPNIIIDVREKDEQLRGIIPTAVPLPRGVLERDVERKVVSIDEVNSETGRNVILYCAGGLRRLGYKKENIKSLKGGYDEWKESGFEVMDYDSSKKTIPDAICGASAVYLTIENDGLPPFNNVREMIGRAAESGYISIQGFKFFKALKIEKELSPDDSRKEIDKNINRLKFKFEHPVSEDDVSLYGSLRQILENVDLSNLTWQDPEASMIIKNMKCVIPDSIATKCDEFTSNFNNTNTWRVMRNICRNKEDENKGARSAGITRGDIWNNPAFNMNTSRNEQSEGTTAERQSLASKARGDINIDEERMGKKPDVMELLEDRKILDLLYVEFSCIICNNSKRRKIMERNTRWSMFVGVSCRDSGCWHRYASQHSHKGSCWDIST</sequence>
<dbReference type="SUPFAM" id="SSF52821">
    <property type="entry name" value="Rhodanese/Cell cycle control phosphatase"/>
    <property type="match status" value="1"/>
</dbReference>
<dbReference type="InterPro" id="IPR001763">
    <property type="entry name" value="Rhodanese-like_dom"/>
</dbReference>
<evidence type="ECO:0000259" key="1">
    <source>
        <dbReference type="PROSITE" id="PS50206"/>
    </source>
</evidence>
<protein>
    <submittedName>
        <fullName evidence="2">28370_t:CDS:1</fullName>
    </submittedName>
</protein>
<accession>A0ABN7UD22</accession>
<gene>
    <name evidence="2" type="ORF">GMARGA_LOCUS5261</name>
</gene>
<dbReference type="Pfam" id="PF00581">
    <property type="entry name" value="Rhodanese"/>
    <property type="match status" value="1"/>
</dbReference>
<evidence type="ECO:0000313" key="2">
    <source>
        <dbReference type="EMBL" id="CAG8566239.1"/>
    </source>
</evidence>
<dbReference type="Proteomes" id="UP000789901">
    <property type="component" value="Unassembled WGS sequence"/>
</dbReference>
<organism evidence="2 3">
    <name type="scientific">Gigaspora margarita</name>
    <dbReference type="NCBI Taxonomy" id="4874"/>
    <lineage>
        <taxon>Eukaryota</taxon>
        <taxon>Fungi</taxon>
        <taxon>Fungi incertae sedis</taxon>
        <taxon>Mucoromycota</taxon>
        <taxon>Glomeromycotina</taxon>
        <taxon>Glomeromycetes</taxon>
        <taxon>Diversisporales</taxon>
        <taxon>Gigasporaceae</taxon>
        <taxon>Gigaspora</taxon>
    </lineage>
</organism>
<comment type="caution">
    <text evidence="2">The sequence shown here is derived from an EMBL/GenBank/DDBJ whole genome shotgun (WGS) entry which is preliminary data.</text>
</comment>
<dbReference type="SMART" id="SM00450">
    <property type="entry name" value="RHOD"/>
    <property type="match status" value="1"/>
</dbReference>